<keyword evidence="3" id="KW-1185">Reference proteome</keyword>
<keyword evidence="1" id="KW-0472">Membrane</keyword>
<keyword evidence="1" id="KW-1133">Transmembrane helix</keyword>
<proteinExistence type="predicted"/>
<sequence>MNIGVNLPPLPPVKIEDDINPGDVRRGDWMGQMSSISNSSTAVINETIRQSGTEKKDTILGISKANLALMGTIVFYVLIVVMIVHYIYWGYQIVRERRRLRRSKYDVQTVEDPVSGVKGIILRRLRERNWTGGKLDQDLEAPQPEIVPFYEESTA</sequence>
<organism evidence="2 3">
    <name type="scientific">Brettanomyces naardenensis</name>
    <name type="common">Yeast</name>
    <dbReference type="NCBI Taxonomy" id="13370"/>
    <lineage>
        <taxon>Eukaryota</taxon>
        <taxon>Fungi</taxon>
        <taxon>Dikarya</taxon>
        <taxon>Ascomycota</taxon>
        <taxon>Saccharomycotina</taxon>
        <taxon>Pichiomycetes</taxon>
        <taxon>Pichiales</taxon>
        <taxon>Pichiaceae</taxon>
        <taxon>Brettanomyces</taxon>
    </lineage>
</organism>
<name>A0A448YH81_BRENA</name>
<reference evidence="2 3" key="1">
    <citation type="submission" date="2018-12" db="EMBL/GenBank/DDBJ databases">
        <authorList>
            <person name="Tiukova I."/>
            <person name="Dainat J."/>
        </authorList>
    </citation>
    <scope>NUCLEOTIDE SEQUENCE [LARGE SCALE GENOMIC DNA]</scope>
</reference>
<keyword evidence="1" id="KW-0812">Transmembrane</keyword>
<accession>A0A448YH81</accession>
<evidence type="ECO:0000313" key="3">
    <source>
        <dbReference type="Proteomes" id="UP000290900"/>
    </source>
</evidence>
<protein>
    <submittedName>
        <fullName evidence="2">DEKNAAC101092</fullName>
    </submittedName>
</protein>
<dbReference type="Proteomes" id="UP000290900">
    <property type="component" value="Unassembled WGS sequence"/>
</dbReference>
<gene>
    <name evidence="2" type="ORF">BRENAR_LOCUS1050</name>
</gene>
<dbReference type="InParanoid" id="A0A448YH81"/>
<evidence type="ECO:0000313" key="2">
    <source>
        <dbReference type="EMBL" id="VEU20315.1"/>
    </source>
</evidence>
<dbReference type="OrthoDB" id="10596478at2759"/>
<dbReference type="AlphaFoldDB" id="A0A448YH81"/>
<evidence type="ECO:0000256" key="1">
    <source>
        <dbReference type="SAM" id="Phobius"/>
    </source>
</evidence>
<dbReference type="EMBL" id="CAACVR010000003">
    <property type="protein sequence ID" value="VEU20315.1"/>
    <property type="molecule type" value="Genomic_DNA"/>
</dbReference>
<feature type="transmembrane region" description="Helical" evidence="1">
    <location>
        <begin position="73"/>
        <end position="94"/>
    </location>
</feature>